<proteinExistence type="predicted"/>
<dbReference type="EMBL" id="LR796687">
    <property type="protein sequence ID" value="CAB4159594.1"/>
    <property type="molecule type" value="Genomic_DNA"/>
</dbReference>
<organism evidence="1">
    <name type="scientific">uncultured Caudovirales phage</name>
    <dbReference type="NCBI Taxonomy" id="2100421"/>
    <lineage>
        <taxon>Viruses</taxon>
        <taxon>Duplodnaviria</taxon>
        <taxon>Heunggongvirae</taxon>
        <taxon>Uroviricota</taxon>
        <taxon>Caudoviricetes</taxon>
        <taxon>Peduoviridae</taxon>
        <taxon>Maltschvirus</taxon>
        <taxon>Maltschvirus maltsch</taxon>
    </lineage>
</organism>
<protein>
    <recommendedName>
        <fullName evidence="2">Phage protein</fullName>
    </recommendedName>
</protein>
<evidence type="ECO:0000313" key="1">
    <source>
        <dbReference type="EMBL" id="CAB4159594.1"/>
    </source>
</evidence>
<reference evidence="1" key="1">
    <citation type="submission" date="2020-04" db="EMBL/GenBank/DDBJ databases">
        <authorList>
            <person name="Chiriac C."/>
            <person name="Salcher M."/>
            <person name="Ghai R."/>
            <person name="Kavagutti S V."/>
        </authorList>
    </citation>
    <scope>NUCLEOTIDE SEQUENCE</scope>
</reference>
<gene>
    <name evidence="1" type="ORF">UFOVP715_23</name>
</gene>
<name>A0A6J5NWJ8_9CAUD</name>
<accession>A0A6J5NWJ8</accession>
<evidence type="ECO:0008006" key="2">
    <source>
        <dbReference type="Google" id="ProtNLM"/>
    </source>
</evidence>
<sequence length="81" mass="9324">MKFRKKPVVIEAVQWFKLGDHEAVEPFFTHDPERVGYGWIKTLEGGHIVTPGDWIITGVQGERYPCKPDIFEATYETVDES</sequence>